<dbReference type="AlphaFoldDB" id="A0A8H6H709"/>
<feature type="non-terminal residue" evidence="1">
    <location>
        <position position="1"/>
    </location>
</feature>
<accession>A0A8H6H709</accession>
<protein>
    <recommendedName>
        <fullName evidence="3">Reverse transcriptase zinc-binding domain-containing protein</fullName>
    </recommendedName>
</protein>
<keyword evidence="2" id="KW-1185">Reference proteome</keyword>
<gene>
    <name evidence="1" type="ORF">DFP72DRAFT_834969</name>
</gene>
<proteinExistence type="predicted"/>
<sequence length="401" mass="45129">KLPNTLPPTEHTAICLAILRAVELIPNGANIKISTSSKHIRDTLTTKLETYEDMDWVNHDVEARLLRCLVARLRERSGLTTIQTYTKASNANLRARAKDLAKRALVHPPENSDEALTNLREDMLVHGAKLVKLTQSQIYKILLAQKASSTPTRPSTKTHLELAMAACGERLGYMPSTREIWKSLRSKHIAHKKIRAFLWKVMHNALPCGRIWPNDPHPERALCPTCQVRETPHHILLECPENGQETVWKEARAILDKKGLKLPEIMDLGTVLTCGLPAKRKASPGENRLFTITIAEASWLIWARRCKWIMEDGGEPDKRVSVPEARNTWKKRINSTMTFDLLASNVKKYKTKALDPNIVYDTWTGVVDSEEKLKSSLSIHRNTGVLVGSEIDRGRPPGLPG</sequence>
<dbReference type="EMBL" id="JACGCI010000285">
    <property type="protein sequence ID" value="KAF6741130.1"/>
    <property type="molecule type" value="Genomic_DNA"/>
</dbReference>
<dbReference type="InterPro" id="IPR036397">
    <property type="entry name" value="RNaseH_sf"/>
</dbReference>
<reference evidence="1 2" key="1">
    <citation type="submission" date="2020-07" db="EMBL/GenBank/DDBJ databases">
        <title>Comparative genomics of pyrophilous fungi reveals a link between fire events and developmental genes.</title>
        <authorList>
            <consortium name="DOE Joint Genome Institute"/>
            <person name="Steindorff A.S."/>
            <person name="Carver A."/>
            <person name="Calhoun S."/>
            <person name="Stillman K."/>
            <person name="Liu H."/>
            <person name="Lipzen A."/>
            <person name="Pangilinan J."/>
            <person name="Labutti K."/>
            <person name="Bruns T.D."/>
            <person name="Grigoriev I.V."/>
        </authorList>
    </citation>
    <scope>NUCLEOTIDE SEQUENCE [LARGE SCALE GENOMIC DNA]</scope>
    <source>
        <strain evidence="1 2">CBS 144469</strain>
    </source>
</reference>
<dbReference type="GO" id="GO:0003676">
    <property type="term" value="F:nucleic acid binding"/>
    <property type="evidence" value="ECO:0007669"/>
    <property type="project" value="InterPro"/>
</dbReference>
<organism evidence="1 2">
    <name type="scientific">Ephemerocybe angulata</name>
    <dbReference type="NCBI Taxonomy" id="980116"/>
    <lineage>
        <taxon>Eukaryota</taxon>
        <taxon>Fungi</taxon>
        <taxon>Dikarya</taxon>
        <taxon>Basidiomycota</taxon>
        <taxon>Agaricomycotina</taxon>
        <taxon>Agaricomycetes</taxon>
        <taxon>Agaricomycetidae</taxon>
        <taxon>Agaricales</taxon>
        <taxon>Agaricineae</taxon>
        <taxon>Psathyrellaceae</taxon>
        <taxon>Ephemerocybe</taxon>
    </lineage>
</organism>
<evidence type="ECO:0008006" key="3">
    <source>
        <dbReference type="Google" id="ProtNLM"/>
    </source>
</evidence>
<comment type="caution">
    <text evidence="1">The sequence shown here is derived from an EMBL/GenBank/DDBJ whole genome shotgun (WGS) entry which is preliminary data.</text>
</comment>
<evidence type="ECO:0000313" key="2">
    <source>
        <dbReference type="Proteomes" id="UP000521943"/>
    </source>
</evidence>
<evidence type="ECO:0000313" key="1">
    <source>
        <dbReference type="EMBL" id="KAF6741130.1"/>
    </source>
</evidence>
<dbReference type="Proteomes" id="UP000521943">
    <property type="component" value="Unassembled WGS sequence"/>
</dbReference>
<dbReference type="Gene3D" id="3.30.420.10">
    <property type="entry name" value="Ribonuclease H-like superfamily/Ribonuclease H"/>
    <property type="match status" value="1"/>
</dbReference>
<name>A0A8H6H709_9AGAR</name>
<dbReference type="OrthoDB" id="3253907at2759"/>